<sequence>MHDDPATDLLDATYRALCRHGYADLTLRDVAAEANRSKASIHYHYDDRETLFAALLDHLYDEYTDRLDAADGQTPIEHIRALFDASAAGDRDGRDRAFCLAMLEVSAQAPYDADVRAQLHRFEDALTAHVRDAVADGVDTGAFADSVDPDAAADALVTAAVGVHARSTATDCSRDRLTAATVEYVEAHLTADDATEAVH</sequence>
<dbReference type="PANTHER" id="PTHR47506">
    <property type="entry name" value="TRANSCRIPTIONAL REGULATORY PROTEIN"/>
    <property type="match status" value="1"/>
</dbReference>
<dbReference type="Pfam" id="PF00440">
    <property type="entry name" value="TetR_N"/>
    <property type="match status" value="1"/>
</dbReference>
<protein>
    <submittedName>
        <fullName evidence="7">Transcriptional regulator, TetR family</fullName>
    </submittedName>
</protein>
<dbReference type="InterPro" id="IPR039538">
    <property type="entry name" value="BetI_C"/>
</dbReference>
<keyword evidence="1" id="KW-0678">Repressor</keyword>
<dbReference type="SUPFAM" id="SSF46689">
    <property type="entry name" value="Homeodomain-like"/>
    <property type="match status" value="1"/>
</dbReference>
<dbReference type="Gene3D" id="1.10.357.10">
    <property type="entry name" value="Tetracycline Repressor, domain 2"/>
    <property type="match status" value="1"/>
</dbReference>
<feature type="domain" description="HTH tetR-type" evidence="6">
    <location>
        <begin position="3"/>
        <end position="63"/>
    </location>
</feature>
<evidence type="ECO:0000259" key="6">
    <source>
        <dbReference type="PROSITE" id="PS50977"/>
    </source>
</evidence>
<dbReference type="InterPro" id="IPR001647">
    <property type="entry name" value="HTH_TetR"/>
</dbReference>
<evidence type="ECO:0000256" key="2">
    <source>
        <dbReference type="ARBA" id="ARBA00023015"/>
    </source>
</evidence>
<keyword evidence="2" id="KW-0805">Transcription regulation</keyword>
<gene>
    <name evidence="7" type="ORF">SAMN04487945_0704</name>
</gene>
<dbReference type="RefSeq" id="WP_089668007.1">
    <property type="nucleotide sequence ID" value="NZ_FOJA01000001.1"/>
</dbReference>
<evidence type="ECO:0000256" key="3">
    <source>
        <dbReference type="ARBA" id="ARBA00023125"/>
    </source>
</evidence>
<dbReference type="InterPro" id="IPR009057">
    <property type="entry name" value="Homeodomain-like_sf"/>
</dbReference>
<reference evidence="7 8" key="1">
    <citation type="submission" date="2016-10" db="EMBL/GenBank/DDBJ databases">
        <authorList>
            <person name="de Groot N.N."/>
        </authorList>
    </citation>
    <scope>NUCLEOTIDE SEQUENCE [LARGE SCALE GENOMIC DNA]</scope>
    <source>
        <strain evidence="7 8">CGMCC 1.5337</strain>
    </source>
</reference>
<dbReference type="EMBL" id="FOJA01000001">
    <property type="protein sequence ID" value="SEV97889.1"/>
    <property type="molecule type" value="Genomic_DNA"/>
</dbReference>
<evidence type="ECO:0000256" key="4">
    <source>
        <dbReference type="ARBA" id="ARBA00023163"/>
    </source>
</evidence>
<dbReference type="PANTHER" id="PTHR47506:SF1">
    <property type="entry name" value="HTH-TYPE TRANSCRIPTIONAL REGULATOR YJDC"/>
    <property type="match status" value="1"/>
</dbReference>
<accession>A0A1I0NA30</accession>
<name>A0A1I0NA30_9EURY</name>
<keyword evidence="3 5" id="KW-0238">DNA-binding</keyword>
<evidence type="ECO:0000313" key="7">
    <source>
        <dbReference type="EMBL" id="SEV97889.1"/>
    </source>
</evidence>
<keyword evidence="4" id="KW-0804">Transcription</keyword>
<dbReference type="InterPro" id="IPR036271">
    <property type="entry name" value="Tet_transcr_reg_TetR-rel_C_sf"/>
</dbReference>
<evidence type="ECO:0000256" key="1">
    <source>
        <dbReference type="ARBA" id="ARBA00022491"/>
    </source>
</evidence>
<organism evidence="7 8">
    <name type="scientific">Halobacterium jilantaiense</name>
    <dbReference type="NCBI Taxonomy" id="355548"/>
    <lineage>
        <taxon>Archaea</taxon>
        <taxon>Methanobacteriati</taxon>
        <taxon>Methanobacteriota</taxon>
        <taxon>Stenosarchaea group</taxon>
        <taxon>Halobacteria</taxon>
        <taxon>Halobacteriales</taxon>
        <taxon>Halobacteriaceae</taxon>
        <taxon>Halobacterium</taxon>
    </lineage>
</organism>
<dbReference type="STRING" id="355548.SAMN04487945_0704"/>
<dbReference type="GO" id="GO:0003677">
    <property type="term" value="F:DNA binding"/>
    <property type="evidence" value="ECO:0007669"/>
    <property type="project" value="UniProtKB-UniRule"/>
</dbReference>
<dbReference type="Proteomes" id="UP000198518">
    <property type="component" value="Unassembled WGS sequence"/>
</dbReference>
<evidence type="ECO:0000313" key="8">
    <source>
        <dbReference type="Proteomes" id="UP000198518"/>
    </source>
</evidence>
<proteinExistence type="predicted"/>
<keyword evidence="8" id="KW-1185">Reference proteome</keyword>
<feature type="DNA-binding region" description="H-T-H motif" evidence="5">
    <location>
        <begin position="26"/>
        <end position="45"/>
    </location>
</feature>
<dbReference type="PROSITE" id="PS50977">
    <property type="entry name" value="HTH_TETR_2"/>
    <property type="match status" value="1"/>
</dbReference>
<dbReference type="SUPFAM" id="SSF48498">
    <property type="entry name" value="Tetracyclin repressor-like, C-terminal domain"/>
    <property type="match status" value="1"/>
</dbReference>
<evidence type="ECO:0000256" key="5">
    <source>
        <dbReference type="PROSITE-ProRule" id="PRU00335"/>
    </source>
</evidence>
<dbReference type="Pfam" id="PF13977">
    <property type="entry name" value="TetR_C_6"/>
    <property type="match status" value="1"/>
</dbReference>
<dbReference type="OrthoDB" id="135877at2157"/>
<dbReference type="AlphaFoldDB" id="A0A1I0NA30"/>